<name>A0A2I8VPD3_9EURY</name>
<gene>
    <name evidence="2" type="ORF">C2R22_20810</name>
</gene>
<dbReference type="Proteomes" id="UP000236584">
    <property type="component" value="Chromosome"/>
</dbReference>
<dbReference type="OrthoDB" id="342015at2157"/>
<reference evidence="2 3" key="1">
    <citation type="submission" date="2018-01" db="EMBL/GenBank/DDBJ databases">
        <title>Complete genome sequence of Salinigranum rubrum GX10T, an extremely halophilic archaeon isolated from a marine solar saltern.</title>
        <authorList>
            <person name="Han S."/>
        </authorList>
    </citation>
    <scope>NUCLEOTIDE SEQUENCE [LARGE SCALE GENOMIC DNA]</scope>
    <source>
        <strain evidence="2 3">GX10</strain>
    </source>
</reference>
<keyword evidence="1" id="KW-0812">Transmembrane</keyword>
<feature type="transmembrane region" description="Helical" evidence="1">
    <location>
        <begin position="134"/>
        <end position="159"/>
    </location>
</feature>
<evidence type="ECO:0000313" key="3">
    <source>
        <dbReference type="Proteomes" id="UP000236584"/>
    </source>
</evidence>
<feature type="transmembrane region" description="Helical" evidence="1">
    <location>
        <begin position="63"/>
        <end position="83"/>
    </location>
</feature>
<feature type="transmembrane region" description="Helical" evidence="1">
    <location>
        <begin position="12"/>
        <end position="31"/>
    </location>
</feature>
<dbReference type="AlphaFoldDB" id="A0A2I8VPD3"/>
<protein>
    <submittedName>
        <fullName evidence="2">Uncharacterized protein</fullName>
    </submittedName>
</protein>
<dbReference type="EMBL" id="CP026309">
    <property type="protein sequence ID" value="AUV83787.1"/>
    <property type="molecule type" value="Genomic_DNA"/>
</dbReference>
<keyword evidence="1" id="KW-0472">Membrane</keyword>
<feature type="transmembrane region" description="Helical" evidence="1">
    <location>
        <begin position="191"/>
        <end position="212"/>
    </location>
</feature>
<proteinExistence type="predicted"/>
<dbReference type="RefSeq" id="WP_103427476.1">
    <property type="nucleotide sequence ID" value="NZ_CP026309.1"/>
</dbReference>
<organism evidence="2 3">
    <name type="scientific">Salinigranum rubrum</name>
    <dbReference type="NCBI Taxonomy" id="755307"/>
    <lineage>
        <taxon>Archaea</taxon>
        <taxon>Methanobacteriati</taxon>
        <taxon>Methanobacteriota</taxon>
        <taxon>Stenosarchaea group</taxon>
        <taxon>Halobacteria</taxon>
        <taxon>Halobacteriales</taxon>
        <taxon>Haloferacaceae</taxon>
        <taxon>Salinigranum</taxon>
    </lineage>
</organism>
<evidence type="ECO:0000256" key="1">
    <source>
        <dbReference type="SAM" id="Phobius"/>
    </source>
</evidence>
<feature type="transmembrane region" description="Helical" evidence="1">
    <location>
        <begin position="166"/>
        <end position="185"/>
    </location>
</feature>
<dbReference type="KEGG" id="srub:C2R22_20810"/>
<sequence>MSPLVASRRRRLRLGTVGLGVAVAALSGAVMTNLDVLTGTTRRAVEATAATYGTTPEVAFVTVHAPLVFGVLMGAVGSVYVGLLPPNEEVESVQGTLTASVRFYAEAGDIATAVALGVPLAVVTGSGTALPGTLALAFVAGLPLGVLALCGATVGTALARETGRRWATLLGSVAPVVGIVLAHAAPTGPVWTASAGATFTALAVVGGGWSMVGRRP</sequence>
<keyword evidence="1" id="KW-1133">Transmembrane helix</keyword>
<dbReference type="GeneID" id="35594588"/>
<evidence type="ECO:0000313" key="2">
    <source>
        <dbReference type="EMBL" id="AUV83787.1"/>
    </source>
</evidence>
<accession>A0A2I8VPD3</accession>
<keyword evidence="3" id="KW-1185">Reference proteome</keyword>
<feature type="transmembrane region" description="Helical" evidence="1">
    <location>
        <begin position="103"/>
        <end position="122"/>
    </location>
</feature>